<sequence length="546" mass="60543">MKGSDFLLKCLKAEGVNTVFGYPGGAVIPLFDALYRDGTFKIYRTSHEQGATHAADGFARRSGKTGVCIATSGPGATNTITGIATAYSDSIPLVVITGQVGQQLLGKNSFQEVDTTGITMSITKYNVLVTDPYKIGEAIQMAFNIARSGRPGPVVVDITKDVLEKEIEDYDYKSLGIDRDERHLDYINNIKKACDLIKNAKRPIIYAGGGVIRSNSSELLRKLANNLNIPVMNSIMGMGAFDMTDEKSYGIVGMHGQKITNMMVYKADVILGIGVRFSDRAIGHRRGFSENAKVIHIDVDGTEFNKNIEAEVEILGNFNEILKIMIDELKDVHFKMDFNHEKLPKSEENFLPKRYIEKIEDIFTNEAVVVTDVGQHQMWTMMYWKAKYPNRVITSGGQGTMGFGVGAAIGAKIAKPETPVILITGDGSFRMNHNEVLTLSTYKIPITIFVFNNNTLGMVRQWQGIFENERYSETDIYDALDFKYLAKAYGVNYAGKVANEEELEKALCNCDLKNGINIVECMIDHDDWAYPMVAAGSSINNIIERN</sequence>
<name>A0AC61MR45_9FIRM</name>
<keyword evidence="1" id="KW-0808">Transferase</keyword>
<dbReference type="Proteomes" id="UP000595814">
    <property type="component" value="Chromosome"/>
</dbReference>
<accession>A0AC61MR45</accession>
<reference evidence="1 2" key="1">
    <citation type="journal article" date="2022" name="Int. J. Syst. Evol. Microbiol.">
        <title>Miniphocaeibacter halophilus sp. nov., an ammonium-tolerant acetate-producing bacterium isolated from a biogas system.</title>
        <authorList>
            <person name="Schnurer A."/>
            <person name="Singh A."/>
            <person name="Bi S."/>
            <person name="Qiao W."/>
            <person name="Westerholm M."/>
        </authorList>
    </citation>
    <scope>NUCLEOTIDE SEQUENCE [LARGE SCALE GENOMIC DNA]</scope>
    <source>
        <strain evidence="1 2">AMB_01</strain>
    </source>
</reference>
<dbReference type="EC" id="2.2.1.6" evidence="1"/>
<organism evidence="1 2">
    <name type="scientific">Miniphocaeibacter halophilus</name>
    <dbReference type="NCBI Taxonomy" id="2931922"/>
    <lineage>
        <taxon>Bacteria</taxon>
        <taxon>Bacillati</taxon>
        <taxon>Bacillota</taxon>
        <taxon>Tissierellia</taxon>
        <taxon>Tissierellales</taxon>
        <taxon>Peptoniphilaceae</taxon>
        <taxon>Miniphocaeibacter</taxon>
    </lineage>
</organism>
<dbReference type="EMBL" id="CP066744">
    <property type="protein sequence ID" value="QQK08082.1"/>
    <property type="molecule type" value="Genomic_DNA"/>
</dbReference>
<evidence type="ECO:0000313" key="1">
    <source>
        <dbReference type="EMBL" id="QQK08082.1"/>
    </source>
</evidence>
<proteinExistence type="predicted"/>
<gene>
    <name evidence="1" type="primary">ilvB</name>
    <name evidence="1" type="ORF">JFY71_00670</name>
</gene>
<keyword evidence="2" id="KW-1185">Reference proteome</keyword>
<evidence type="ECO:0000313" key="2">
    <source>
        <dbReference type="Proteomes" id="UP000595814"/>
    </source>
</evidence>
<protein>
    <submittedName>
        <fullName evidence="1">Biosynthetic-type acetolactate synthase large subunit</fullName>
        <ecNumber evidence="1">2.2.1.6</ecNumber>
    </submittedName>
</protein>